<accession>A0A2N5ZDI3</accession>
<keyword evidence="1" id="KW-0732">Signal</keyword>
<dbReference type="InterPro" id="IPR008969">
    <property type="entry name" value="CarboxyPept-like_regulatory"/>
</dbReference>
<evidence type="ECO:0008006" key="4">
    <source>
        <dbReference type="Google" id="ProtNLM"/>
    </source>
</evidence>
<evidence type="ECO:0000313" key="3">
    <source>
        <dbReference type="Proteomes" id="UP000234857"/>
    </source>
</evidence>
<sequence>MNRRKLIKKLALLTAMLMVTFLLAGCGSAGVTSGSVRVQVVEMVDQSESIITNALVGIESSSEGGNSSASLHRQFSTPNGNGNTYVFEDLPPNVVYDVYSEASGYINEAMTTQEQATGGAPRRADAVADRAYKRITVEDGQDYFVKLFMKNNPNPATGSISGYVRGIDPNGGGASTPLANSTVVIQNSDSSVAFSAVTDTNGYYFISSVPIEPQGYKISCYPANDYPNIYKPLETTGSSAEVTGNGSNSEIFLVPGDTVRKDIYLEKDSLEPQMEDGGTITALVQSAEGIAIDFTDTPIFATLYRDGAPYLTKKVEDGGLVTFDNLPISDNGVAYSRMDIFSAFIDGNAPTQTFNATLKTTNKSYSLATPFEITLKKGDVTVNVGVSWGSATVAWNTNDRVDFVGYATGSSDNATISINYANTSGTAIINDVPIGKRKINGAATGYTASGGASVAAQLAPAELEVTIVKGANNIANFGVTASKQ</sequence>
<proteinExistence type="predicted"/>
<organism evidence="2 3">
    <name type="scientific">Muiribacterium halophilum</name>
    <dbReference type="NCBI Taxonomy" id="2053465"/>
    <lineage>
        <taxon>Bacteria</taxon>
        <taxon>Candidatus Muiribacteriota</taxon>
        <taxon>Candidatus Muiribacteriia</taxon>
        <taxon>Candidatus Muiribacteriales</taxon>
        <taxon>Candidatus Muiribacteriaceae</taxon>
        <taxon>Candidatus Muiribacterium</taxon>
    </lineage>
</organism>
<dbReference type="EMBL" id="PKTG01000107">
    <property type="protein sequence ID" value="PLX16717.1"/>
    <property type="molecule type" value="Genomic_DNA"/>
</dbReference>
<comment type="caution">
    <text evidence="2">The sequence shown here is derived from an EMBL/GenBank/DDBJ whole genome shotgun (WGS) entry which is preliminary data.</text>
</comment>
<feature type="chain" id="PRO_5014762841" description="Carboxypeptidase regulatory-like domain-containing protein" evidence="1">
    <location>
        <begin position="25"/>
        <end position="484"/>
    </location>
</feature>
<gene>
    <name evidence="2" type="ORF">C0601_09580</name>
</gene>
<protein>
    <recommendedName>
        <fullName evidence="4">Carboxypeptidase regulatory-like domain-containing protein</fullName>
    </recommendedName>
</protein>
<dbReference type="SUPFAM" id="SSF49464">
    <property type="entry name" value="Carboxypeptidase regulatory domain-like"/>
    <property type="match status" value="1"/>
</dbReference>
<evidence type="ECO:0000313" key="2">
    <source>
        <dbReference type="EMBL" id="PLX16717.1"/>
    </source>
</evidence>
<feature type="signal peptide" evidence="1">
    <location>
        <begin position="1"/>
        <end position="24"/>
    </location>
</feature>
<dbReference type="Gene3D" id="2.60.40.1120">
    <property type="entry name" value="Carboxypeptidase-like, regulatory domain"/>
    <property type="match status" value="1"/>
</dbReference>
<name>A0A2N5ZDI3_MUIH1</name>
<dbReference type="Proteomes" id="UP000234857">
    <property type="component" value="Unassembled WGS sequence"/>
</dbReference>
<evidence type="ECO:0000256" key="1">
    <source>
        <dbReference type="SAM" id="SignalP"/>
    </source>
</evidence>
<reference evidence="2 3" key="1">
    <citation type="submission" date="2017-11" db="EMBL/GenBank/DDBJ databases">
        <title>Genome-resolved metagenomics identifies genetic mobility, metabolic interactions, and unexpected diversity in perchlorate-reducing communities.</title>
        <authorList>
            <person name="Barnum T.P."/>
            <person name="Figueroa I.A."/>
            <person name="Carlstrom C.I."/>
            <person name="Lucas L.N."/>
            <person name="Engelbrektson A.L."/>
            <person name="Coates J.D."/>
        </authorList>
    </citation>
    <scope>NUCLEOTIDE SEQUENCE [LARGE SCALE GENOMIC DNA]</scope>
    <source>
        <strain evidence="2">BM706</strain>
    </source>
</reference>
<dbReference type="AlphaFoldDB" id="A0A2N5ZDI3"/>
<dbReference type="PROSITE" id="PS51257">
    <property type="entry name" value="PROKAR_LIPOPROTEIN"/>
    <property type="match status" value="1"/>
</dbReference>